<evidence type="ECO:0000259" key="4">
    <source>
        <dbReference type="SMART" id="SM00861"/>
    </source>
</evidence>
<dbReference type="InterPro" id="IPR001017">
    <property type="entry name" value="DH_E1"/>
</dbReference>
<dbReference type="SUPFAM" id="SSF52922">
    <property type="entry name" value="TK C-terminal domain-like"/>
    <property type="match status" value="1"/>
</dbReference>
<dbReference type="FunFam" id="3.40.50.920:FF:000001">
    <property type="entry name" value="Pyruvate dehydrogenase E1 beta subunit"/>
    <property type="match status" value="1"/>
</dbReference>
<dbReference type="FunFam" id="3.40.50.970:FF:000001">
    <property type="entry name" value="Pyruvate dehydrogenase E1 beta subunit"/>
    <property type="match status" value="1"/>
</dbReference>
<proteinExistence type="predicted"/>
<evidence type="ECO:0000256" key="1">
    <source>
        <dbReference type="ARBA" id="ARBA00001964"/>
    </source>
</evidence>
<keyword evidence="3" id="KW-0786">Thiamine pyrophosphate</keyword>
<gene>
    <name evidence="5" type="ORF">UFOPK3268_00209</name>
</gene>
<evidence type="ECO:0000256" key="2">
    <source>
        <dbReference type="ARBA" id="ARBA00023002"/>
    </source>
</evidence>
<dbReference type="SUPFAM" id="SSF52518">
    <property type="entry name" value="Thiamin diphosphate-binding fold (THDP-binding)"/>
    <property type="match status" value="2"/>
</dbReference>
<dbReference type="InterPro" id="IPR029061">
    <property type="entry name" value="THDP-binding"/>
</dbReference>
<dbReference type="CDD" id="cd02000">
    <property type="entry name" value="TPP_E1_PDC_ADC_BCADC"/>
    <property type="match status" value="1"/>
</dbReference>
<dbReference type="Pfam" id="PF00676">
    <property type="entry name" value="E1_dh"/>
    <property type="match status" value="1"/>
</dbReference>
<comment type="cofactor">
    <cofactor evidence="1">
        <name>thiamine diphosphate</name>
        <dbReference type="ChEBI" id="CHEBI:58937"/>
    </cofactor>
</comment>
<accession>A0A6J7BMS5</accession>
<keyword evidence="2" id="KW-0560">Oxidoreductase</keyword>
<organism evidence="5">
    <name type="scientific">freshwater metagenome</name>
    <dbReference type="NCBI Taxonomy" id="449393"/>
    <lineage>
        <taxon>unclassified sequences</taxon>
        <taxon>metagenomes</taxon>
        <taxon>ecological metagenomes</taxon>
    </lineage>
</organism>
<feature type="domain" description="Transketolase-like pyrimidine-binding" evidence="4">
    <location>
        <begin position="340"/>
        <end position="514"/>
    </location>
</feature>
<dbReference type="InterPro" id="IPR009014">
    <property type="entry name" value="Transketo_C/PFOR_II"/>
</dbReference>
<evidence type="ECO:0000313" key="5">
    <source>
        <dbReference type="EMBL" id="CAB4846445.1"/>
    </source>
</evidence>
<dbReference type="Gene3D" id="3.40.50.920">
    <property type="match status" value="1"/>
</dbReference>
<dbReference type="CDD" id="cd07036">
    <property type="entry name" value="TPP_PYR_E1-PDHc-beta_like"/>
    <property type="match status" value="1"/>
</dbReference>
<name>A0A6J7BMS5_9ZZZZ</name>
<dbReference type="InterPro" id="IPR033248">
    <property type="entry name" value="Transketolase_C"/>
</dbReference>
<dbReference type="EMBL" id="CAFBIZ010000014">
    <property type="protein sequence ID" value="CAB4846445.1"/>
    <property type="molecule type" value="Genomic_DNA"/>
</dbReference>
<protein>
    <submittedName>
        <fullName evidence="5">Unannotated protein</fullName>
    </submittedName>
</protein>
<dbReference type="Gene3D" id="3.40.50.970">
    <property type="match status" value="2"/>
</dbReference>
<dbReference type="InterPro" id="IPR005475">
    <property type="entry name" value="Transketolase-like_Pyr-bd"/>
</dbReference>
<evidence type="ECO:0000256" key="3">
    <source>
        <dbReference type="ARBA" id="ARBA00023052"/>
    </source>
</evidence>
<dbReference type="SMART" id="SM00861">
    <property type="entry name" value="Transket_pyr"/>
    <property type="match status" value="1"/>
</dbReference>
<dbReference type="PANTHER" id="PTHR43257:SF2">
    <property type="entry name" value="PYRUVATE DEHYDROGENASE E1 COMPONENT SUBUNIT BETA"/>
    <property type="match status" value="1"/>
</dbReference>
<dbReference type="GO" id="GO:0016624">
    <property type="term" value="F:oxidoreductase activity, acting on the aldehyde or oxo group of donors, disulfide as acceptor"/>
    <property type="evidence" value="ECO:0007669"/>
    <property type="project" value="InterPro"/>
</dbReference>
<sequence>MTITSPATVLELYRRMFRIRRFEEQAAILYRAGHIPGFVHLAIGQEATAVGACFALRDDDVITSTHRGHAHALARGLTPVEMYAELMGREAGVCRGRGGSMHIADPSRGIFGANGIVGAGIPIAGGAAQAARFNGKGGVAVAFLGDGALSTGAFHEAANLASLWELPLVLFCENNRFSEFSHFDDQHPVQVEDRARGLGLRFRRIDGNDVVAVAEAMTTILAQVRDGGRPYLVEALTLRVRGHYEGDPQHYRSPANPSEPEPRDPLIVARERLAAADVPDADIAAVEAAIEREIDEAIADAELSPQPPASELSLAVTRPRPSAPASVMEIADSAATGETWKYFEAVRAALHAELENDDKVFVAGIDIGASGNVFGITRGLKDQWPSRVLDTPISETAIMGLGVGAAMAGYKPVLELMYFDFLGVCLDQIMNQAAKLPYMTGGQAQMALTLRTQIGAGRSSGAQHSQSLEAMLCHIPGLTVVMPSTPSDAYGLLRAAIADPNPVVVVEHRLLYGSKGPTCSPDHLVPIGQAAIRSRGTDLTIVSWSRMATVCLEAVNHLATEGISAELIDLRTIAPLNMTPILESVATTSRLLIVHEAHHDFGPGAEIAARMANEGLHLLDAPVVRVAPPHVPAPYSPSLEQAWLPDLTRILVEARRLVRF</sequence>
<dbReference type="Pfam" id="PF02779">
    <property type="entry name" value="Transket_pyr"/>
    <property type="match status" value="1"/>
</dbReference>
<dbReference type="AlphaFoldDB" id="A0A6J7BMS5"/>
<dbReference type="Pfam" id="PF02780">
    <property type="entry name" value="Transketolase_C"/>
    <property type="match status" value="1"/>
</dbReference>
<reference evidence="5" key="1">
    <citation type="submission" date="2020-05" db="EMBL/GenBank/DDBJ databases">
        <authorList>
            <person name="Chiriac C."/>
            <person name="Salcher M."/>
            <person name="Ghai R."/>
            <person name="Kavagutti S V."/>
        </authorList>
    </citation>
    <scope>NUCLEOTIDE SEQUENCE</scope>
</reference>
<dbReference type="PANTHER" id="PTHR43257">
    <property type="entry name" value="PYRUVATE DEHYDROGENASE E1 COMPONENT BETA SUBUNIT"/>
    <property type="match status" value="1"/>
</dbReference>